<dbReference type="GO" id="GO:0030246">
    <property type="term" value="F:carbohydrate binding"/>
    <property type="evidence" value="ECO:0007669"/>
    <property type="project" value="InterPro"/>
</dbReference>
<dbReference type="SUPFAM" id="SSF49265">
    <property type="entry name" value="Fibronectin type III"/>
    <property type="match status" value="1"/>
</dbReference>
<dbReference type="STRING" id="435880.SAMN04487988_10641"/>
<dbReference type="Gene3D" id="2.60.40.10">
    <property type="entry name" value="Immunoglobulins"/>
    <property type="match status" value="1"/>
</dbReference>
<dbReference type="AlphaFoldDB" id="A0A1I2THR6"/>
<dbReference type="EMBL" id="FOPC01000006">
    <property type="protein sequence ID" value="SFG64482.1"/>
    <property type="molecule type" value="Genomic_DNA"/>
</dbReference>
<dbReference type="PROSITE" id="PS50853">
    <property type="entry name" value="FN3"/>
    <property type="match status" value="1"/>
</dbReference>
<dbReference type="Gene3D" id="2.60.40.1120">
    <property type="entry name" value="Carboxypeptidase-like, regulatory domain"/>
    <property type="match status" value="1"/>
</dbReference>
<dbReference type="RefSeq" id="WP_092791061.1">
    <property type="nucleotide sequence ID" value="NZ_FOPC01000006.1"/>
</dbReference>
<name>A0A1I2THR6_9BACT</name>
<dbReference type="SUPFAM" id="SSF49452">
    <property type="entry name" value="Starch-binding domain-like"/>
    <property type="match status" value="1"/>
</dbReference>
<dbReference type="OrthoDB" id="9815657at2"/>
<accession>A0A1I2THR6</accession>
<organism evidence="2 3">
    <name type="scientific">Algoriphagus hitonicola</name>
    <dbReference type="NCBI Taxonomy" id="435880"/>
    <lineage>
        <taxon>Bacteria</taxon>
        <taxon>Pseudomonadati</taxon>
        <taxon>Bacteroidota</taxon>
        <taxon>Cytophagia</taxon>
        <taxon>Cytophagales</taxon>
        <taxon>Cyclobacteriaceae</taxon>
        <taxon>Algoriphagus</taxon>
    </lineage>
</organism>
<proteinExistence type="predicted"/>
<evidence type="ECO:0000313" key="3">
    <source>
        <dbReference type="Proteomes" id="UP000199642"/>
    </source>
</evidence>
<dbReference type="InterPro" id="IPR013784">
    <property type="entry name" value="Carb-bd-like_fold"/>
</dbReference>
<dbReference type="CDD" id="cd00063">
    <property type="entry name" value="FN3"/>
    <property type="match status" value="1"/>
</dbReference>
<dbReference type="InterPro" id="IPR013783">
    <property type="entry name" value="Ig-like_fold"/>
</dbReference>
<dbReference type="Pfam" id="PF13715">
    <property type="entry name" value="CarbopepD_reg_2"/>
    <property type="match status" value="1"/>
</dbReference>
<sequence length="215" mass="23591">MNYRNFNLALLLFVTLILSSCEEQLLDIDRFGTITGIVVDGTTYEPLPGVLITTAPASNAVLSDEGGTFQLDKITAGDVLINARKNEYLTGSISVAVYEEENTAVTFFLLEDENNVGDVVLFDPVPGNGAVDQPLSFTLSWNVDQENRGVELDYTVYLFESGSTTQTIVSENLQNREAVISNLKTNTTYFWYVVAKFDGQNVANSPTWTFRTGGG</sequence>
<keyword evidence="3" id="KW-1185">Reference proteome</keyword>
<evidence type="ECO:0000313" key="2">
    <source>
        <dbReference type="EMBL" id="SFG64482.1"/>
    </source>
</evidence>
<protein>
    <submittedName>
        <fullName evidence="2">CarboxypepD_reg-like domain-containing protein</fullName>
    </submittedName>
</protein>
<dbReference type="Proteomes" id="UP000199642">
    <property type="component" value="Unassembled WGS sequence"/>
</dbReference>
<feature type="domain" description="Fibronectin type-III" evidence="1">
    <location>
        <begin position="120"/>
        <end position="215"/>
    </location>
</feature>
<dbReference type="InterPro" id="IPR003961">
    <property type="entry name" value="FN3_dom"/>
</dbReference>
<dbReference type="InterPro" id="IPR036116">
    <property type="entry name" value="FN3_sf"/>
</dbReference>
<gene>
    <name evidence="2" type="ORF">SAMN04487988_10641</name>
</gene>
<evidence type="ECO:0000259" key="1">
    <source>
        <dbReference type="PROSITE" id="PS50853"/>
    </source>
</evidence>
<reference evidence="3" key="1">
    <citation type="submission" date="2016-10" db="EMBL/GenBank/DDBJ databases">
        <authorList>
            <person name="Varghese N."/>
            <person name="Submissions S."/>
        </authorList>
    </citation>
    <scope>NUCLEOTIDE SEQUENCE [LARGE SCALE GENOMIC DNA]</scope>
    <source>
        <strain evidence="3">DSM 19315</strain>
    </source>
</reference>
<dbReference type="PROSITE" id="PS51257">
    <property type="entry name" value="PROKAR_LIPOPROTEIN"/>
    <property type="match status" value="1"/>
</dbReference>